<reference evidence="2 3" key="1">
    <citation type="submission" date="2024-06" db="EMBL/GenBank/DDBJ databases">
        <title>Genomic Encyclopedia of Type Strains, Phase V (KMG-V): Genome sequencing to study the core and pangenomes of soil and plant-associated prokaryotes.</title>
        <authorList>
            <person name="Whitman W."/>
        </authorList>
    </citation>
    <scope>NUCLEOTIDE SEQUENCE [LARGE SCALE GENOMIC DNA]</scope>
    <source>
        <strain evidence="2 3">USDA 160</strain>
    </source>
</reference>
<accession>A0ABV2S6H0</accession>
<evidence type="ECO:0000256" key="1">
    <source>
        <dbReference type="SAM" id="MobiDB-lite"/>
    </source>
</evidence>
<keyword evidence="3" id="KW-1185">Reference proteome</keyword>
<gene>
    <name evidence="2" type="ORF">ABIF63_008881</name>
</gene>
<dbReference type="RefSeq" id="WP_256461606.1">
    <property type="nucleotide sequence ID" value="NZ_CP139649.1"/>
</dbReference>
<protein>
    <recommendedName>
        <fullName evidence="4">CsbD family protein</fullName>
    </recommendedName>
</protein>
<feature type="compositionally biased region" description="Basic and acidic residues" evidence="1">
    <location>
        <begin position="1"/>
        <end position="18"/>
    </location>
</feature>
<evidence type="ECO:0000313" key="3">
    <source>
        <dbReference type="Proteomes" id="UP001549291"/>
    </source>
</evidence>
<name>A0ABV2S6H0_BRAJP</name>
<dbReference type="GeneID" id="93212743"/>
<evidence type="ECO:0008006" key="4">
    <source>
        <dbReference type="Google" id="ProtNLM"/>
    </source>
</evidence>
<feature type="region of interest" description="Disordered" evidence="1">
    <location>
        <begin position="1"/>
        <end position="40"/>
    </location>
</feature>
<proteinExistence type="predicted"/>
<evidence type="ECO:0000313" key="2">
    <source>
        <dbReference type="EMBL" id="MET4724775.1"/>
    </source>
</evidence>
<comment type="caution">
    <text evidence="2">The sequence shown here is derived from an EMBL/GenBank/DDBJ whole genome shotgun (WGS) entry which is preliminary data.</text>
</comment>
<sequence>MKKNETENRSSAEGKDRLGAAARTIKGDGSGATSGGEKIT</sequence>
<dbReference type="EMBL" id="JBEPTQ010000002">
    <property type="protein sequence ID" value="MET4724775.1"/>
    <property type="molecule type" value="Genomic_DNA"/>
</dbReference>
<dbReference type="Proteomes" id="UP001549291">
    <property type="component" value="Unassembled WGS sequence"/>
</dbReference>
<organism evidence="2 3">
    <name type="scientific">Bradyrhizobium japonicum</name>
    <dbReference type="NCBI Taxonomy" id="375"/>
    <lineage>
        <taxon>Bacteria</taxon>
        <taxon>Pseudomonadati</taxon>
        <taxon>Pseudomonadota</taxon>
        <taxon>Alphaproteobacteria</taxon>
        <taxon>Hyphomicrobiales</taxon>
        <taxon>Nitrobacteraceae</taxon>
        <taxon>Bradyrhizobium</taxon>
    </lineage>
</organism>